<gene>
    <name evidence="2" type="ORF">FIBSPDRAFT_900048</name>
</gene>
<dbReference type="AlphaFoldDB" id="A0A165YWJ1"/>
<dbReference type="Proteomes" id="UP000076532">
    <property type="component" value="Unassembled WGS sequence"/>
</dbReference>
<accession>A0A165YWJ1</accession>
<proteinExistence type="predicted"/>
<evidence type="ECO:0000256" key="1">
    <source>
        <dbReference type="SAM" id="MobiDB-lite"/>
    </source>
</evidence>
<evidence type="ECO:0000313" key="2">
    <source>
        <dbReference type="EMBL" id="KZP09991.1"/>
    </source>
</evidence>
<keyword evidence="3" id="KW-1185">Reference proteome</keyword>
<feature type="compositionally biased region" description="Low complexity" evidence="1">
    <location>
        <begin position="260"/>
        <end position="270"/>
    </location>
</feature>
<reference evidence="2 3" key="1">
    <citation type="journal article" date="2016" name="Mol. Biol. Evol.">
        <title>Comparative Genomics of Early-Diverging Mushroom-Forming Fungi Provides Insights into the Origins of Lignocellulose Decay Capabilities.</title>
        <authorList>
            <person name="Nagy L.G."/>
            <person name="Riley R."/>
            <person name="Tritt A."/>
            <person name="Adam C."/>
            <person name="Daum C."/>
            <person name="Floudas D."/>
            <person name="Sun H."/>
            <person name="Yadav J.S."/>
            <person name="Pangilinan J."/>
            <person name="Larsson K.H."/>
            <person name="Matsuura K."/>
            <person name="Barry K."/>
            <person name="Labutti K."/>
            <person name="Kuo R."/>
            <person name="Ohm R.A."/>
            <person name="Bhattacharya S.S."/>
            <person name="Shirouzu T."/>
            <person name="Yoshinaga Y."/>
            <person name="Martin F.M."/>
            <person name="Grigoriev I.V."/>
            <person name="Hibbett D.S."/>
        </authorList>
    </citation>
    <scope>NUCLEOTIDE SEQUENCE [LARGE SCALE GENOMIC DNA]</scope>
    <source>
        <strain evidence="2 3">CBS 109695</strain>
    </source>
</reference>
<feature type="region of interest" description="Disordered" evidence="1">
    <location>
        <begin position="35"/>
        <end position="61"/>
    </location>
</feature>
<organism evidence="2 3">
    <name type="scientific">Athelia psychrophila</name>
    <dbReference type="NCBI Taxonomy" id="1759441"/>
    <lineage>
        <taxon>Eukaryota</taxon>
        <taxon>Fungi</taxon>
        <taxon>Dikarya</taxon>
        <taxon>Basidiomycota</taxon>
        <taxon>Agaricomycotina</taxon>
        <taxon>Agaricomycetes</taxon>
        <taxon>Agaricomycetidae</taxon>
        <taxon>Atheliales</taxon>
        <taxon>Atheliaceae</taxon>
        <taxon>Athelia</taxon>
    </lineage>
</organism>
<feature type="compositionally biased region" description="Basic and acidic residues" evidence="1">
    <location>
        <begin position="52"/>
        <end position="61"/>
    </location>
</feature>
<sequence>MWGYYNNMMHPISHKVAETWNHQYLYVIQEPTAADQDGDDHATTTNDCGAPTDDHEADAERGSSLGTWVQPVGNRPLEVTVRALAVFHIRERRATLTPRPILNAFHSSKTITTYTPVTCLWSLHLTRAYEAGCTLLFIVAPIPSVNHGRTFATDVGYSFSFPATTCRDHDSAAIIPYPIHGRALSTDVSHCFSLPTTTCHSQGRPRRSVHISAAAEQYTIEKEAKAAARVALAAKRVECAAAKATQPEKKTTQPKKKKTQPAAKSKQTPK</sequence>
<evidence type="ECO:0000313" key="3">
    <source>
        <dbReference type="Proteomes" id="UP000076532"/>
    </source>
</evidence>
<name>A0A165YWJ1_9AGAM</name>
<feature type="region of interest" description="Disordered" evidence="1">
    <location>
        <begin position="241"/>
        <end position="270"/>
    </location>
</feature>
<protein>
    <submittedName>
        <fullName evidence="2">Uncharacterized protein</fullName>
    </submittedName>
</protein>
<dbReference type="EMBL" id="KV417688">
    <property type="protein sequence ID" value="KZP09991.1"/>
    <property type="molecule type" value="Genomic_DNA"/>
</dbReference>